<name>A9WA25_CHLAA</name>
<sequence length="142" mass="14500">MEKQKRKPGRSDVSGLKWAISTAAFAVTIGGWGWLAAQNPPEVAAGEPMITIVPPSVAYQPLPDWLSQSPALPVLPTVAPLNVPDMPARQPAAQPAPAAAPAPAVAPAPAAAPAPAQPALREVTVPAPAPRPAPVARTRSSR</sequence>
<evidence type="ECO:0000313" key="2">
    <source>
        <dbReference type="EMBL" id="ABY36707.1"/>
    </source>
</evidence>
<dbReference type="STRING" id="324602.Caur_3523"/>
<dbReference type="RefSeq" id="WP_012259360.1">
    <property type="nucleotide sequence ID" value="NC_010175.1"/>
</dbReference>
<proteinExistence type="predicted"/>
<keyword evidence="3" id="KW-1185">Reference proteome</keyword>
<dbReference type="Proteomes" id="UP000002008">
    <property type="component" value="Chromosome"/>
</dbReference>
<dbReference type="EnsemblBacteria" id="ABY36707">
    <property type="protein sequence ID" value="ABY36707"/>
    <property type="gene ID" value="Caur_3523"/>
</dbReference>
<organism evidence="2 3">
    <name type="scientific">Chloroflexus aurantiacus (strain ATCC 29366 / DSM 635 / J-10-fl)</name>
    <dbReference type="NCBI Taxonomy" id="324602"/>
    <lineage>
        <taxon>Bacteria</taxon>
        <taxon>Bacillati</taxon>
        <taxon>Chloroflexota</taxon>
        <taxon>Chloroflexia</taxon>
        <taxon>Chloroflexales</taxon>
        <taxon>Chloroflexineae</taxon>
        <taxon>Chloroflexaceae</taxon>
        <taxon>Chloroflexus</taxon>
    </lineage>
</organism>
<dbReference type="AlphaFoldDB" id="A9WA25"/>
<dbReference type="PATRIC" id="fig|324602.8.peg.3970"/>
<feature type="compositionally biased region" description="Pro residues" evidence="1">
    <location>
        <begin position="98"/>
        <end position="116"/>
    </location>
</feature>
<feature type="compositionally biased region" description="Low complexity" evidence="1">
    <location>
        <begin position="86"/>
        <end position="97"/>
    </location>
</feature>
<protein>
    <submittedName>
        <fullName evidence="2">Uncharacterized protein</fullName>
    </submittedName>
</protein>
<reference evidence="3" key="1">
    <citation type="journal article" date="2011" name="BMC Genomics">
        <title>Complete genome sequence of the filamentous anoxygenic phototrophic bacterium Chloroflexus aurantiacus.</title>
        <authorList>
            <person name="Tang K.H."/>
            <person name="Barry K."/>
            <person name="Chertkov O."/>
            <person name="Dalin E."/>
            <person name="Han C.S."/>
            <person name="Hauser L.J."/>
            <person name="Honchak B.M."/>
            <person name="Karbach L.E."/>
            <person name="Land M.L."/>
            <person name="Lapidus A."/>
            <person name="Larimer F.W."/>
            <person name="Mikhailova N."/>
            <person name="Pitluck S."/>
            <person name="Pierson B.K."/>
            <person name="Blankenship R.E."/>
        </authorList>
    </citation>
    <scope>NUCLEOTIDE SEQUENCE [LARGE SCALE GENOMIC DNA]</scope>
    <source>
        <strain evidence="3">ATCC 29366 / DSM 635 / J-10-fl</strain>
    </source>
</reference>
<evidence type="ECO:0000313" key="3">
    <source>
        <dbReference type="Proteomes" id="UP000002008"/>
    </source>
</evidence>
<feature type="compositionally biased region" description="Low complexity" evidence="1">
    <location>
        <begin position="117"/>
        <end position="126"/>
    </location>
</feature>
<evidence type="ECO:0000256" key="1">
    <source>
        <dbReference type="SAM" id="MobiDB-lite"/>
    </source>
</evidence>
<accession>A9WA25</accession>
<dbReference type="InParanoid" id="A9WA25"/>
<feature type="region of interest" description="Disordered" evidence="1">
    <location>
        <begin position="86"/>
        <end position="142"/>
    </location>
</feature>
<gene>
    <name evidence="2" type="ordered locus">Caur_3523</name>
</gene>
<dbReference type="HOGENOM" id="CLU_1812328_0_0_0"/>
<dbReference type="EMBL" id="CP000909">
    <property type="protein sequence ID" value="ABY36707.1"/>
    <property type="molecule type" value="Genomic_DNA"/>
</dbReference>
<dbReference type="KEGG" id="cau:Caur_3523"/>